<dbReference type="InterPro" id="IPR005500">
    <property type="entry name" value="DUF309"/>
</dbReference>
<comment type="caution">
    <text evidence="1">The sequence shown here is derived from an EMBL/GenBank/DDBJ whole genome shotgun (WGS) entry which is preliminary data.</text>
</comment>
<accession>A0ABV9P088</accession>
<sequence>MQHVTVDYPQAYVNYLVEFHATRDFFECHEILEEYWIENGREKTWLLLIQLAVGLYHQRRGNLRGSLKLFDKVFKLLDRDEHRLHALGIYEGQLRKALEERYEEAANGWPYRPFAIPLVEQVEHICRQQASEHGLEWNLDDRSIDRSVLHRHLLRDRSEVEAARAEALNKRQQVSLDRSNETK</sequence>
<evidence type="ECO:0000313" key="2">
    <source>
        <dbReference type="Proteomes" id="UP001595896"/>
    </source>
</evidence>
<gene>
    <name evidence="1" type="ORF">ACFO4L_15665</name>
</gene>
<dbReference type="SUPFAM" id="SSF140663">
    <property type="entry name" value="TTHA0068-like"/>
    <property type="match status" value="1"/>
</dbReference>
<dbReference type="RefSeq" id="WP_377910606.1">
    <property type="nucleotide sequence ID" value="NZ_JBHSGK010000021.1"/>
</dbReference>
<name>A0ABV9P088_9BACI</name>
<keyword evidence="2" id="KW-1185">Reference proteome</keyword>
<dbReference type="InterPro" id="IPR023203">
    <property type="entry name" value="TTHA0068_sf"/>
</dbReference>
<dbReference type="PANTHER" id="PTHR34796:SF1">
    <property type="entry name" value="EXPRESSED PROTEIN"/>
    <property type="match status" value="1"/>
</dbReference>
<dbReference type="PANTHER" id="PTHR34796">
    <property type="entry name" value="EXPRESSED PROTEIN"/>
    <property type="match status" value="1"/>
</dbReference>
<dbReference type="Pfam" id="PF03745">
    <property type="entry name" value="DUF309"/>
    <property type="match status" value="1"/>
</dbReference>
<dbReference type="Gene3D" id="1.10.3450.10">
    <property type="entry name" value="TTHA0068-like"/>
    <property type="match status" value="1"/>
</dbReference>
<dbReference type="EMBL" id="JBHSGK010000021">
    <property type="protein sequence ID" value="MFC4738011.1"/>
    <property type="molecule type" value="Genomic_DNA"/>
</dbReference>
<organism evidence="1 2">
    <name type="scientific">Bacillus daqingensis</name>
    <dbReference type="NCBI Taxonomy" id="872396"/>
    <lineage>
        <taxon>Bacteria</taxon>
        <taxon>Bacillati</taxon>
        <taxon>Bacillota</taxon>
        <taxon>Bacilli</taxon>
        <taxon>Bacillales</taxon>
        <taxon>Bacillaceae</taxon>
        <taxon>Bacillus</taxon>
    </lineage>
</organism>
<protein>
    <submittedName>
        <fullName evidence="1">DUF309 domain-containing protein</fullName>
    </submittedName>
</protein>
<dbReference type="Proteomes" id="UP001595896">
    <property type="component" value="Unassembled WGS sequence"/>
</dbReference>
<reference evidence="2" key="1">
    <citation type="journal article" date="2019" name="Int. J. Syst. Evol. Microbiol.">
        <title>The Global Catalogue of Microorganisms (GCM) 10K type strain sequencing project: providing services to taxonomists for standard genome sequencing and annotation.</title>
        <authorList>
            <consortium name="The Broad Institute Genomics Platform"/>
            <consortium name="The Broad Institute Genome Sequencing Center for Infectious Disease"/>
            <person name="Wu L."/>
            <person name="Ma J."/>
        </authorList>
    </citation>
    <scope>NUCLEOTIDE SEQUENCE [LARGE SCALE GENOMIC DNA]</scope>
    <source>
        <strain evidence="2">JCM 12165</strain>
    </source>
</reference>
<proteinExistence type="predicted"/>
<evidence type="ECO:0000313" key="1">
    <source>
        <dbReference type="EMBL" id="MFC4738011.1"/>
    </source>
</evidence>